<gene>
    <name evidence="1" type="ORF">SEVIR_1G096701v2</name>
</gene>
<name>A0A4U6W7F3_SETVI</name>
<proteinExistence type="predicted"/>
<evidence type="ECO:0000313" key="1">
    <source>
        <dbReference type="EMBL" id="TKW38182.1"/>
    </source>
</evidence>
<dbReference type="Gramene" id="TKW38182">
    <property type="protein sequence ID" value="TKW38182"/>
    <property type="gene ID" value="SEVIR_1G096701v2"/>
</dbReference>
<sequence>MVVVAGQVCLRSCIDGPTEPFLCDIIGSIIDQGVSFLDPSSFVILMFFPECGSKEKFSFWCENTIICSFCCLASHIR</sequence>
<dbReference type="Proteomes" id="UP000298652">
    <property type="component" value="Chromosome 1"/>
</dbReference>
<protein>
    <submittedName>
        <fullName evidence="1">Uncharacterized protein</fullName>
    </submittedName>
</protein>
<evidence type="ECO:0000313" key="2">
    <source>
        <dbReference type="Proteomes" id="UP000298652"/>
    </source>
</evidence>
<accession>A0A4U6W7F3</accession>
<dbReference type="EMBL" id="CM016552">
    <property type="protein sequence ID" value="TKW38182.1"/>
    <property type="molecule type" value="Genomic_DNA"/>
</dbReference>
<reference evidence="1" key="1">
    <citation type="submission" date="2019-03" db="EMBL/GenBank/DDBJ databases">
        <title>WGS assembly of Setaria viridis.</title>
        <authorList>
            <person name="Huang P."/>
            <person name="Jenkins J."/>
            <person name="Grimwood J."/>
            <person name="Barry K."/>
            <person name="Healey A."/>
            <person name="Mamidi S."/>
            <person name="Sreedasyam A."/>
            <person name="Shu S."/>
            <person name="Feldman M."/>
            <person name="Wu J."/>
            <person name="Yu Y."/>
            <person name="Chen C."/>
            <person name="Johnson J."/>
            <person name="Rokhsar D."/>
            <person name="Baxter I."/>
            <person name="Schmutz J."/>
            <person name="Brutnell T."/>
            <person name="Kellogg E."/>
        </authorList>
    </citation>
    <scope>NUCLEOTIDE SEQUENCE [LARGE SCALE GENOMIC DNA]</scope>
</reference>
<dbReference type="AlphaFoldDB" id="A0A4U6W7F3"/>
<keyword evidence="2" id="KW-1185">Reference proteome</keyword>
<organism evidence="1 2">
    <name type="scientific">Setaria viridis</name>
    <name type="common">Green bristlegrass</name>
    <name type="synonym">Setaria italica subsp. viridis</name>
    <dbReference type="NCBI Taxonomy" id="4556"/>
    <lineage>
        <taxon>Eukaryota</taxon>
        <taxon>Viridiplantae</taxon>
        <taxon>Streptophyta</taxon>
        <taxon>Embryophyta</taxon>
        <taxon>Tracheophyta</taxon>
        <taxon>Spermatophyta</taxon>
        <taxon>Magnoliopsida</taxon>
        <taxon>Liliopsida</taxon>
        <taxon>Poales</taxon>
        <taxon>Poaceae</taxon>
        <taxon>PACMAD clade</taxon>
        <taxon>Panicoideae</taxon>
        <taxon>Panicodae</taxon>
        <taxon>Paniceae</taxon>
        <taxon>Cenchrinae</taxon>
        <taxon>Setaria</taxon>
    </lineage>
</organism>